<evidence type="ECO:0000313" key="2">
    <source>
        <dbReference type="Proteomes" id="UP000701853"/>
    </source>
</evidence>
<comment type="caution">
    <text evidence="1">The sequence shown here is derived from an EMBL/GenBank/DDBJ whole genome shotgun (WGS) entry which is preliminary data.</text>
</comment>
<proteinExistence type="predicted"/>
<protein>
    <recommendedName>
        <fullName evidence="3">Reverse transcriptase zinc-binding domain-containing protein</fullName>
    </recommendedName>
</protein>
<dbReference type="OrthoDB" id="965185at2759"/>
<gene>
    <name evidence="1" type="ORF">CXB51_009004</name>
</gene>
<dbReference type="EMBL" id="JAHUZN010000004">
    <property type="protein sequence ID" value="KAG8496111.1"/>
    <property type="molecule type" value="Genomic_DNA"/>
</dbReference>
<accession>A0A8J5ZBS8</accession>
<keyword evidence="2" id="KW-1185">Reference proteome</keyword>
<reference evidence="1 2" key="1">
    <citation type="journal article" date="2021" name="bioRxiv">
        <title>The Gossypium anomalum genome as a resource for cotton improvement and evolutionary analysis of hybrid incompatibility.</title>
        <authorList>
            <person name="Grover C.E."/>
            <person name="Yuan D."/>
            <person name="Arick M.A."/>
            <person name="Miller E.R."/>
            <person name="Hu G."/>
            <person name="Peterson D.G."/>
            <person name="Wendel J.F."/>
            <person name="Udall J.A."/>
        </authorList>
    </citation>
    <scope>NUCLEOTIDE SEQUENCE [LARGE SCALE GENOMIC DNA]</scope>
    <source>
        <strain evidence="1">JFW-Udall</strain>
        <tissue evidence="1">Leaf</tissue>
    </source>
</reference>
<evidence type="ECO:0000313" key="1">
    <source>
        <dbReference type="EMBL" id="KAG8496111.1"/>
    </source>
</evidence>
<organism evidence="1 2">
    <name type="scientific">Gossypium anomalum</name>
    <dbReference type="NCBI Taxonomy" id="47600"/>
    <lineage>
        <taxon>Eukaryota</taxon>
        <taxon>Viridiplantae</taxon>
        <taxon>Streptophyta</taxon>
        <taxon>Embryophyta</taxon>
        <taxon>Tracheophyta</taxon>
        <taxon>Spermatophyta</taxon>
        <taxon>Magnoliopsida</taxon>
        <taxon>eudicotyledons</taxon>
        <taxon>Gunneridae</taxon>
        <taxon>Pentapetalae</taxon>
        <taxon>rosids</taxon>
        <taxon>malvids</taxon>
        <taxon>Malvales</taxon>
        <taxon>Malvaceae</taxon>
        <taxon>Malvoideae</taxon>
        <taxon>Gossypium</taxon>
    </lineage>
</organism>
<dbReference type="AlphaFoldDB" id="A0A8J5ZBS8"/>
<sequence length="233" mass="27306">MVTDLAKYPRMLLFHKRVPQTLFNLLWIKCERLESSEPYQNNIFLLKLGFHILANIEAFRVCILHNKYNMDGLILKSIEHTNCSYVWRPISNVWCEVIEGVVWFVGNGRLINFWNYSWIKELGPLKLYYISRDRIDETLRLCDLVTDHGSWDWQGRKSLLPQSILNQLTRLMPLYDTGGPDTFNNLLGVNILNPQSSCVKVWKIVAPQHVRAFLWLSRRSRLLTNGEDAVGVW</sequence>
<evidence type="ECO:0008006" key="3">
    <source>
        <dbReference type="Google" id="ProtNLM"/>
    </source>
</evidence>
<dbReference type="Proteomes" id="UP000701853">
    <property type="component" value="Chromosome 4"/>
</dbReference>
<name>A0A8J5ZBS8_9ROSI</name>